<dbReference type="InterPro" id="IPR012334">
    <property type="entry name" value="Pectin_lyas_fold"/>
</dbReference>
<dbReference type="Proteomes" id="UP000659084">
    <property type="component" value="Unassembled WGS sequence"/>
</dbReference>
<name>A0AAW3WY26_SERFO</name>
<proteinExistence type="predicted"/>
<evidence type="ECO:0000313" key="2">
    <source>
        <dbReference type="EMBL" id="MBC3215671.1"/>
    </source>
</evidence>
<evidence type="ECO:0000259" key="1">
    <source>
        <dbReference type="Pfam" id="PF12571"/>
    </source>
</evidence>
<dbReference type="PANTHER" id="PTHR35191:SF1">
    <property type="entry name" value="PROPHAGE SIDE TAIL FIBER PROTEIN HOMOLOG STFQ-RELATED"/>
    <property type="match status" value="1"/>
</dbReference>
<dbReference type="EMBL" id="JACNYO010000052">
    <property type="protein sequence ID" value="MBC3215671.1"/>
    <property type="molecule type" value="Genomic_DNA"/>
</dbReference>
<reference evidence="2" key="1">
    <citation type="submission" date="2020-08" db="EMBL/GenBank/DDBJ databases">
        <title>Food and environmental bacterial isolates.</title>
        <authorList>
            <person name="Richter L."/>
            <person name="Du Plessis E.M."/>
            <person name="Duvenage S."/>
            <person name="Allam M."/>
            <person name="Korsten L."/>
        </authorList>
    </citation>
    <scope>NUCLEOTIDE SEQUENCE</scope>
    <source>
        <strain evidence="2">UPMP2127</strain>
    </source>
</reference>
<sequence>MANNMYYSILTTVGTEKLAQAIITEIPVKLTTIAVGDGNGQFYSPTPDQVQLKRETWRGDVNDLRSAEDAANHVLAEGVVPTNVGGWTIREVGLFDDVGDLIAIGNYPDTIKPMPASGSGKQLYIQIHLLVDNVAALELIIDDSIVIASKKYVDDSILKQFNKLSEPDGYKYIGQCPSIEALREISFDFDNQLIFVSNYYSWFDTKHGHFYYDADDTTSSDNGGSIVIAKNGARVKSLKEEFTPEDFGALGGDEDVDTDALQRLFNAKVKLAPATGTYLIKNFNRPSAGFESWMTYNYVLLIDGFKGHADFSKATFVMPEGVPRITAIVFVNSEGTFILPKIKGNMQGTVMPSGYIDDCAVRIGANCKNLKIFSNGIDHYPGHGIITRHYIQDGVTSLDEGIPYDINIVATDVRHCWQSGIVPITGDTIRIQNSDVQFSGSTENANGRVATIGHNYHCESVAGPGGLNNRLRNVWIQNCNGFNARMHGLMAHTAIDNLNVLNNNFRYNIIDGGRFEAAAHKITSSGNHYSNNGGRGVTFNCGSLTAAGYPLLQHAATFDDSFENNGLDGFADLSGSKSLIVNGSIGLNGGDGVIFQQDNGYQLLGDVTIYNNGKGAASVKYAINGGASSYSNVRIYNSAPEVNIQRAFNFRSRSRVVNVIVDENSAGFDVLDGHPAYFPANDGLLRLSGPYGTIIGRRMLVSAKGAGGWLMPDSYDYIGISFTAAADMYFPSPSSSNLFAQFSLELLVGSVTATVKVTTGTVNGTTQAVVTAGHIYSLRYTTLNNLQVTQIS</sequence>
<dbReference type="Gene3D" id="2.160.20.10">
    <property type="entry name" value="Single-stranded right-handed beta-helix, Pectin lyase-like"/>
    <property type="match status" value="1"/>
</dbReference>
<dbReference type="Pfam" id="PF12571">
    <property type="entry name" value="Phage_tail_fib"/>
    <property type="match status" value="1"/>
</dbReference>
<evidence type="ECO:0000313" key="3">
    <source>
        <dbReference type="Proteomes" id="UP000659084"/>
    </source>
</evidence>
<dbReference type="RefSeq" id="WP_179251426.1">
    <property type="nucleotide sequence ID" value="NZ_JACBIV010000001.1"/>
</dbReference>
<feature type="domain" description="Phage tail fibre protein N-terminal" evidence="1">
    <location>
        <begin position="4"/>
        <end position="150"/>
    </location>
</feature>
<dbReference type="PANTHER" id="PTHR35191">
    <property type="entry name" value="PROPHAGE SIDE TAIL FIBER PROTEIN HOMOLOG STFQ-RELATED"/>
    <property type="match status" value="1"/>
</dbReference>
<accession>A0AAW3WY26</accession>
<dbReference type="SUPFAM" id="SSF51126">
    <property type="entry name" value="Pectin lyase-like"/>
    <property type="match status" value="1"/>
</dbReference>
<protein>
    <submittedName>
        <fullName evidence="2">Phage tail protein</fullName>
    </submittedName>
</protein>
<gene>
    <name evidence="2" type="ORF">H8J20_26415</name>
</gene>
<dbReference type="InterPro" id="IPR051934">
    <property type="entry name" value="Phage_Tail_Fiber_Structural"/>
</dbReference>
<dbReference type="InterPro" id="IPR011050">
    <property type="entry name" value="Pectin_lyase_fold/virulence"/>
</dbReference>
<dbReference type="AlphaFoldDB" id="A0AAW3WY26"/>
<dbReference type="InterPro" id="IPR022225">
    <property type="entry name" value="Phage_tail_fibre_N"/>
</dbReference>
<organism evidence="2 3">
    <name type="scientific">Serratia fonticola</name>
    <dbReference type="NCBI Taxonomy" id="47917"/>
    <lineage>
        <taxon>Bacteria</taxon>
        <taxon>Pseudomonadati</taxon>
        <taxon>Pseudomonadota</taxon>
        <taxon>Gammaproteobacteria</taxon>
        <taxon>Enterobacterales</taxon>
        <taxon>Yersiniaceae</taxon>
        <taxon>Serratia</taxon>
    </lineage>
</organism>
<comment type="caution">
    <text evidence="2">The sequence shown here is derived from an EMBL/GenBank/DDBJ whole genome shotgun (WGS) entry which is preliminary data.</text>
</comment>